<dbReference type="InterPro" id="IPR001789">
    <property type="entry name" value="Sig_transdc_resp-reg_receiver"/>
</dbReference>
<name>A0ABX4YLS4_9LEPT</name>
<feature type="domain" description="Response regulatory" evidence="2">
    <location>
        <begin position="9"/>
        <end position="136"/>
    </location>
</feature>
<proteinExistence type="predicted"/>
<evidence type="ECO:0000313" key="3">
    <source>
        <dbReference type="EMBL" id="PNV75992.1"/>
    </source>
</evidence>
<reference evidence="3" key="1">
    <citation type="submission" date="2018-01" db="EMBL/GenBank/DDBJ databases">
        <title>Genomic characterization of Leptospira inadai serogroup Lyme isolated from captured rat in Brazil and comparative analysis with human reference strain.</title>
        <authorList>
            <person name="Moreno L.Z."/>
            <person name="Loureiro A.P."/>
            <person name="Miraglia F."/>
            <person name="Kremer F.S."/>
            <person name="Eslabao M.R."/>
            <person name="Dellagostin O.A."/>
            <person name="Lilenbaum W."/>
            <person name="Moreno A.M."/>
        </authorList>
    </citation>
    <scope>NUCLEOTIDE SEQUENCE [LARGE SCALE GENOMIC DNA]</scope>
    <source>
        <strain evidence="3">M34/99</strain>
    </source>
</reference>
<dbReference type="Gene3D" id="3.40.50.2300">
    <property type="match status" value="1"/>
</dbReference>
<dbReference type="SUPFAM" id="SSF52172">
    <property type="entry name" value="CheY-like"/>
    <property type="match status" value="1"/>
</dbReference>
<dbReference type="EMBL" id="MCRM02000004">
    <property type="protein sequence ID" value="PNV75992.1"/>
    <property type="molecule type" value="Genomic_DNA"/>
</dbReference>
<dbReference type="PROSITE" id="PS50110">
    <property type="entry name" value="RESPONSE_REGULATORY"/>
    <property type="match status" value="1"/>
</dbReference>
<evidence type="ECO:0000259" key="2">
    <source>
        <dbReference type="PROSITE" id="PS50110"/>
    </source>
</evidence>
<accession>A0ABX4YLS4</accession>
<dbReference type="PANTHER" id="PTHR44520:SF2">
    <property type="entry name" value="RESPONSE REGULATOR RCP1"/>
    <property type="match status" value="1"/>
</dbReference>
<dbReference type="Pfam" id="PF00072">
    <property type="entry name" value="Response_reg"/>
    <property type="match status" value="1"/>
</dbReference>
<keyword evidence="1" id="KW-0597">Phosphoprotein</keyword>
<dbReference type="Proteomes" id="UP000094669">
    <property type="component" value="Unassembled WGS sequence"/>
</dbReference>
<keyword evidence="4" id="KW-1185">Reference proteome</keyword>
<organism evidence="3 4">
    <name type="scientific">Leptospira inadai serovar Lyme</name>
    <dbReference type="NCBI Taxonomy" id="293084"/>
    <lineage>
        <taxon>Bacteria</taxon>
        <taxon>Pseudomonadati</taxon>
        <taxon>Spirochaetota</taxon>
        <taxon>Spirochaetia</taxon>
        <taxon>Leptospirales</taxon>
        <taxon>Leptospiraceae</taxon>
        <taxon>Leptospira</taxon>
    </lineage>
</organism>
<evidence type="ECO:0000256" key="1">
    <source>
        <dbReference type="PROSITE-ProRule" id="PRU00169"/>
    </source>
</evidence>
<dbReference type="PANTHER" id="PTHR44520">
    <property type="entry name" value="RESPONSE REGULATOR RCP1-RELATED"/>
    <property type="match status" value="1"/>
</dbReference>
<protein>
    <recommendedName>
        <fullName evidence="2">Response regulatory domain-containing protein</fullName>
    </recommendedName>
</protein>
<comment type="caution">
    <text evidence="3">The sequence shown here is derived from an EMBL/GenBank/DDBJ whole genome shotgun (WGS) entry which is preliminary data.</text>
</comment>
<dbReference type="InterPro" id="IPR011006">
    <property type="entry name" value="CheY-like_superfamily"/>
</dbReference>
<dbReference type="SMART" id="SM00448">
    <property type="entry name" value="REC"/>
    <property type="match status" value="1"/>
</dbReference>
<sequence length="137" mass="15777">MNSGFKKQRLLLVDDDAIFVAIAKRMIEKIGVVHSFEVLSDGEEAISFLREHTTDPDCIPDLIFLDINMPYMDGWQFLEEYERLVDCLLKKPIIYMVSSSVDDADLRKAKETPYVKDYLIKPVSIESFRKILSPGED</sequence>
<dbReference type="RefSeq" id="WP_010416947.1">
    <property type="nucleotide sequence ID" value="NZ_MCRM02000004.1"/>
</dbReference>
<gene>
    <name evidence="3" type="ORF">BES34_005655</name>
</gene>
<feature type="modified residue" description="4-aspartylphosphate" evidence="1">
    <location>
        <position position="66"/>
    </location>
</feature>
<dbReference type="InterPro" id="IPR052893">
    <property type="entry name" value="TCS_response_regulator"/>
</dbReference>
<evidence type="ECO:0000313" key="4">
    <source>
        <dbReference type="Proteomes" id="UP000094669"/>
    </source>
</evidence>